<dbReference type="STRING" id="1144275.COCOR_04941"/>
<reference evidence="6" key="2">
    <citation type="submission" date="2012-03" db="EMBL/GenBank/DDBJ databases">
        <title>Genome sequence of the fruiting myxobacterium Corallococcus coralloides DSM 2259.</title>
        <authorList>
            <person name="Huntley S."/>
            <person name="Zhang Y."/>
            <person name="Treuner-Lange A."/>
            <person name="Sensen C.W."/>
            <person name="Sogaard-Andersen L."/>
        </authorList>
    </citation>
    <scope>NUCLEOTIDE SEQUENCE [LARGE SCALE GENOMIC DNA]</scope>
    <source>
        <strain evidence="6">ATCC 25202 / DSM 2259 / NBRC 100086 / M2</strain>
    </source>
</reference>
<dbReference type="HOGENOM" id="CLU_681189_0_0_7"/>
<organism evidence="5 6">
    <name type="scientific">Corallococcus coralloides (strain ATCC 25202 / DSM 2259 / NBRC 100086 / M2)</name>
    <name type="common">Myxococcus coralloides</name>
    <dbReference type="NCBI Taxonomy" id="1144275"/>
    <lineage>
        <taxon>Bacteria</taxon>
        <taxon>Pseudomonadati</taxon>
        <taxon>Myxococcota</taxon>
        <taxon>Myxococcia</taxon>
        <taxon>Myxococcales</taxon>
        <taxon>Cystobacterineae</taxon>
        <taxon>Myxococcaceae</taxon>
        <taxon>Corallococcus</taxon>
    </lineage>
</organism>
<name>H8MNL2_CORCM</name>
<feature type="compositionally biased region" description="Acidic residues" evidence="1">
    <location>
        <begin position="394"/>
        <end position="416"/>
    </location>
</feature>
<feature type="compositionally biased region" description="Low complexity" evidence="1">
    <location>
        <begin position="373"/>
        <end position="384"/>
    </location>
</feature>
<evidence type="ECO:0000313" key="5">
    <source>
        <dbReference type="EMBL" id="AFE06116.1"/>
    </source>
</evidence>
<dbReference type="InParanoid" id="H8MNL2"/>
<evidence type="ECO:0000256" key="3">
    <source>
        <dbReference type="SAM" id="SignalP"/>
    </source>
</evidence>
<evidence type="ECO:0000259" key="4">
    <source>
        <dbReference type="Pfam" id="PF13485"/>
    </source>
</evidence>
<dbReference type="AlphaFoldDB" id="H8MNL2"/>
<dbReference type="EMBL" id="CP003389">
    <property type="protein sequence ID" value="AFE06116.1"/>
    <property type="molecule type" value="Genomic_DNA"/>
</dbReference>
<dbReference type="OrthoDB" id="5507545at2"/>
<keyword evidence="2" id="KW-0812">Transmembrane</keyword>
<dbReference type="eggNOG" id="COG0308">
    <property type="taxonomic scope" value="Bacteria"/>
</dbReference>
<feature type="transmembrane region" description="Helical" evidence="2">
    <location>
        <begin position="279"/>
        <end position="302"/>
    </location>
</feature>
<feature type="region of interest" description="Disordered" evidence="1">
    <location>
        <begin position="338"/>
        <end position="429"/>
    </location>
</feature>
<protein>
    <recommendedName>
        <fullName evidence="4">Peptidase MA-like domain-containing protein</fullName>
    </recommendedName>
</protein>
<keyword evidence="2" id="KW-1133">Transmembrane helix</keyword>
<keyword evidence="6" id="KW-1185">Reference proteome</keyword>
<dbReference type="InterPro" id="IPR039568">
    <property type="entry name" value="Peptidase_MA-like_dom"/>
</dbReference>
<feature type="signal peptide" evidence="3">
    <location>
        <begin position="1"/>
        <end position="19"/>
    </location>
</feature>
<dbReference type="RefSeq" id="WP_014397742.1">
    <property type="nucleotide sequence ID" value="NC_017030.1"/>
</dbReference>
<evidence type="ECO:0000256" key="1">
    <source>
        <dbReference type="SAM" id="MobiDB-lite"/>
    </source>
</evidence>
<keyword evidence="3" id="KW-0732">Signal</keyword>
<keyword evidence="2" id="KW-0472">Membrane</keyword>
<evidence type="ECO:0000313" key="6">
    <source>
        <dbReference type="Proteomes" id="UP000007587"/>
    </source>
</evidence>
<accession>H8MNL2</accession>
<reference evidence="5 6" key="1">
    <citation type="journal article" date="2012" name="J. Bacteriol.">
        <title>Complete Genome Sequence of the Fruiting Myxobacterium Corallococcus coralloides DSM 2259.</title>
        <authorList>
            <person name="Huntley S."/>
            <person name="Zhang Y."/>
            <person name="Treuner-Lange A."/>
            <person name="Kneip S."/>
            <person name="Sensen C.W."/>
            <person name="Sogaard-Andersen L."/>
        </authorList>
    </citation>
    <scope>NUCLEOTIDE SEQUENCE [LARGE SCALE GENOMIC DNA]</scope>
    <source>
        <strain evidence="6">ATCC 25202 / DSM 2259 / NBRC 100086 / M2</strain>
    </source>
</reference>
<dbReference type="KEGG" id="ccx:COCOR_04941"/>
<feature type="chain" id="PRO_5003614329" description="Peptidase MA-like domain-containing protein" evidence="3">
    <location>
        <begin position="20"/>
        <end position="429"/>
    </location>
</feature>
<sequence>MLRLFAFLMMLLASPGVFAQEAGPRGIHATEAVVTDTALVPHARPAIVAGELKTQRFVILHTAKAAGAARALAGQIEGVRDAFGAMLGRDWPGTTEIRLGVGRQEFEALALPGGKPPGWAVALAYPGHQIILLDALSLSDSEGPTTLRHELAHVALGQLARDWPRWFQEGVAQNLTDERYSVAHYGALFRAVTQERVFHFEDLADDWPDVPADVEIAYAQSAAFVAFLTGKHGSHAMGLLVDGVRAGEPFEQAFGKAFRTSLLLEEQDWREGLAARYGWLPLTTSSALLWLTASVLCVAAFVRRMRQKAARMTELAAEDAAEDAALRLLAAARAAGPVPVDGSEPLSPALPWPEWPGATTPVAPPNPSAPSQPEALEGAPEALESGTGHPEGPDGSDLDMDDEEPESASGEYELDGEAPSGRPPKPTLH</sequence>
<evidence type="ECO:0000256" key="2">
    <source>
        <dbReference type="SAM" id="Phobius"/>
    </source>
</evidence>
<proteinExistence type="predicted"/>
<dbReference type="Proteomes" id="UP000007587">
    <property type="component" value="Chromosome"/>
</dbReference>
<feature type="domain" description="Peptidase MA-like" evidence="4">
    <location>
        <begin position="116"/>
        <end position="271"/>
    </location>
</feature>
<gene>
    <name evidence="5" type="ordered locus">COCOR_04941</name>
</gene>
<dbReference type="Pfam" id="PF13485">
    <property type="entry name" value="Peptidase_MA_2"/>
    <property type="match status" value="1"/>
</dbReference>